<name>A0A1Y2CS08_9FUNG</name>
<reference evidence="5 6" key="1">
    <citation type="submission" date="2016-07" db="EMBL/GenBank/DDBJ databases">
        <title>Pervasive Adenine N6-methylation of Active Genes in Fungi.</title>
        <authorList>
            <consortium name="DOE Joint Genome Institute"/>
            <person name="Mondo S.J."/>
            <person name="Dannebaum R.O."/>
            <person name="Kuo R.C."/>
            <person name="Labutti K."/>
            <person name="Haridas S."/>
            <person name="Kuo A."/>
            <person name="Salamov A."/>
            <person name="Ahrendt S.R."/>
            <person name="Lipzen A."/>
            <person name="Sullivan W."/>
            <person name="Andreopoulos W.B."/>
            <person name="Clum A."/>
            <person name="Lindquist E."/>
            <person name="Daum C."/>
            <person name="Ramamoorthy G.K."/>
            <person name="Gryganskyi A."/>
            <person name="Culley D."/>
            <person name="Magnuson J.K."/>
            <person name="James T.Y."/>
            <person name="O'Malley M.A."/>
            <person name="Stajich J.E."/>
            <person name="Spatafora J.W."/>
            <person name="Visel A."/>
            <person name="Grigoriev I.V."/>
        </authorList>
    </citation>
    <scope>NUCLEOTIDE SEQUENCE [LARGE SCALE GENOMIC DNA]</scope>
    <source>
        <strain evidence="5 6">JEL800</strain>
    </source>
</reference>
<dbReference type="GO" id="GO:0000151">
    <property type="term" value="C:ubiquitin ligase complex"/>
    <property type="evidence" value="ECO:0007669"/>
    <property type="project" value="TreeGrafter"/>
</dbReference>
<dbReference type="GO" id="GO:0005737">
    <property type="term" value="C:cytoplasm"/>
    <property type="evidence" value="ECO:0007669"/>
    <property type="project" value="TreeGrafter"/>
</dbReference>
<evidence type="ECO:0000313" key="6">
    <source>
        <dbReference type="Proteomes" id="UP000193642"/>
    </source>
</evidence>
<evidence type="ECO:0000256" key="2">
    <source>
        <dbReference type="ARBA" id="ARBA00023043"/>
    </source>
</evidence>
<dbReference type="Pfam" id="PF00651">
    <property type="entry name" value="BTB"/>
    <property type="match status" value="1"/>
</dbReference>
<organism evidence="5 6">
    <name type="scientific">Rhizoclosmatium globosum</name>
    <dbReference type="NCBI Taxonomy" id="329046"/>
    <lineage>
        <taxon>Eukaryota</taxon>
        <taxon>Fungi</taxon>
        <taxon>Fungi incertae sedis</taxon>
        <taxon>Chytridiomycota</taxon>
        <taxon>Chytridiomycota incertae sedis</taxon>
        <taxon>Chytridiomycetes</taxon>
        <taxon>Chytridiales</taxon>
        <taxon>Chytriomycetaceae</taxon>
        <taxon>Rhizoclosmatium</taxon>
    </lineage>
</organism>
<dbReference type="Proteomes" id="UP000193642">
    <property type="component" value="Unassembled WGS sequence"/>
</dbReference>
<dbReference type="Gene3D" id="3.30.710.10">
    <property type="entry name" value="Potassium Channel Kv1.1, Chain A"/>
    <property type="match status" value="1"/>
</dbReference>
<gene>
    <name evidence="5" type="ORF">BCR33DRAFT_763572</name>
</gene>
<dbReference type="PANTHER" id="PTHR46231:SF1">
    <property type="entry name" value="ANKYRIN REPEAT AND BTB_POZ DOMAIN-CONTAINING PROTEIN 1"/>
    <property type="match status" value="1"/>
</dbReference>
<proteinExistence type="predicted"/>
<dbReference type="SUPFAM" id="SSF54695">
    <property type="entry name" value="POZ domain"/>
    <property type="match status" value="1"/>
</dbReference>
<evidence type="ECO:0000259" key="4">
    <source>
        <dbReference type="PROSITE" id="PS50097"/>
    </source>
</evidence>
<keyword evidence="2" id="KW-0040">ANK repeat</keyword>
<comment type="caution">
    <text evidence="5">The sequence shown here is derived from an EMBL/GenBank/DDBJ whole genome shotgun (WGS) entry which is preliminary data.</text>
</comment>
<sequence length="277" mass="31905">MLTVAQDDVQPPPPSPTTVNLESKFSMTEDYNAMRLDKSLADIVILVDESKTPIYAHSVILSHRSEYYKKALSTRWIKNQDRTVLLEGIALPTDLDPQHIRAVLTHPDTDVETLNILLEYIYTGSACVPESQLSSVALFADYISMDDVKLQCLAYWNMHLLKGENALDFYALAVRLGEKEYQRIMISQTVNLVGLYKMTRPDFENLVKPYLSMLPNDLQENLIEHYEVSGATKEWSHQIISDIIPNSMFDDLILELEKYLDRKFSVDHAIAWEIRWY</sequence>
<dbReference type="EMBL" id="MCGO01000010">
    <property type="protein sequence ID" value="ORY49155.1"/>
    <property type="molecule type" value="Genomic_DNA"/>
</dbReference>
<protein>
    <recommendedName>
        <fullName evidence="4">BTB domain-containing protein</fullName>
    </recommendedName>
</protein>
<keyword evidence="6" id="KW-1185">Reference proteome</keyword>
<evidence type="ECO:0000256" key="3">
    <source>
        <dbReference type="SAM" id="MobiDB-lite"/>
    </source>
</evidence>
<dbReference type="SMART" id="SM00225">
    <property type="entry name" value="BTB"/>
    <property type="match status" value="1"/>
</dbReference>
<accession>A0A1Y2CS08</accession>
<dbReference type="InterPro" id="IPR044515">
    <property type="entry name" value="ABTB1"/>
</dbReference>
<dbReference type="AlphaFoldDB" id="A0A1Y2CS08"/>
<evidence type="ECO:0000256" key="1">
    <source>
        <dbReference type="ARBA" id="ARBA00022737"/>
    </source>
</evidence>
<dbReference type="CDD" id="cd18186">
    <property type="entry name" value="BTB_POZ_ZBTB_KLHL-like"/>
    <property type="match status" value="1"/>
</dbReference>
<keyword evidence="1" id="KW-0677">Repeat</keyword>
<dbReference type="InterPro" id="IPR000210">
    <property type="entry name" value="BTB/POZ_dom"/>
</dbReference>
<dbReference type="InterPro" id="IPR011333">
    <property type="entry name" value="SKP1/BTB/POZ_sf"/>
</dbReference>
<evidence type="ECO:0000313" key="5">
    <source>
        <dbReference type="EMBL" id="ORY49155.1"/>
    </source>
</evidence>
<feature type="region of interest" description="Disordered" evidence="3">
    <location>
        <begin position="1"/>
        <end position="21"/>
    </location>
</feature>
<feature type="domain" description="BTB" evidence="4">
    <location>
        <begin position="41"/>
        <end position="130"/>
    </location>
</feature>
<dbReference type="PROSITE" id="PS50097">
    <property type="entry name" value="BTB"/>
    <property type="match status" value="1"/>
</dbReference>
<dbReference type="PANTHER" id="PTHR46231">
    <property type="entry name" value="ANKYRIN REPEAT AND BTB/POZ DOMAIN-CONTAINING PROTEIN 1"/>
    <property type="match status" value="1"/>
</dbReference>
<dbReference type="OrthoDB" id="2160519at2759"/>